<proteinExistence type="predicted"/>
<dbReference type="RefSeq" id="WP_048500773.1">
    <property type="nucleotide sequence ID" value="NZ_LFNG01000044.1"/>
</dbReference>
<evidence type="ECO:0000313" key="2">
    <source>
        <dbReference type="Proteomes" id="UP000035900"/>
    </source>
</evidence>
<protein>
    <submittedName>
        <fullName evidence="1">Uncharacterized protein</fullName>
    </submittedName>
</protein>
<organism evidence="1 2">
    <name type="scientific">Chryseobacterium koreense CCUG 49689</name>
    <dbReference type="NCBI Taxonomy" id="1304281"/>
    <lineage>
        <taxon>Bacteria</taxon>
        <taxon>Pseudomonadati</taxon>
        <taxon>Bacteroidota</taxon>
        <taxon>Flavobacteriia</taxon>
        <taxon>Flavobacteriales</taxon>
        <taxon>Weeksellaceae</taxon>
        <taxon>Chryseobacterium group</taxon>
        <taxon>Chryseobacterium</taxon>
    </lineage>
</organism>
<keyword evidence="2" id="KW-1185">Reference proteome</keyword>
<comment type="caution">
    <text evidence="1">The sequence shown here is derived from an EMBL/GenBank/DDBJ whole genome shotgun (WGS) entry which is preliminary data.</text>
</comment>
<feature type="non-terminal residue" evidence="1">
    <location>
        <position position="1"/>
    </location>
</feature>
<sequence>EKSTAKSSAFENYISSANLSLSGCSPAEPDSVSVGRCKFQLKKLYLQTVKKVDHLPNELSRFFESEAAENLIVRISSSFNNSTLNRIDEFLEGLVDPKNHISLGNANEGKVTLYQYIYDRMSTSWNFTKGLIQLSNWVVNTKFKPTDTKGAFVQTLYLLWQFSKYNPYNENGTLKQNIFYIESLEPISSKPASNDQFFVEDNAPAVPPSTIFKYSYETAYQFKKETNSVQTTFEYPIRYPDAAPLTMPYESEKKLGIYFDNFSFKFNGNKIVAIHEDLPQITFRCY</sequence>
<dbReference type="PATRIC" id="fig|1304281.5.peg.3155"/>
<name>A0A0J7ITE1_9FLAO</name>
<dbReference type="Proteomes" id="UP000035900">
    <property type="component" value="Unassembled WGS sequence"/>
</dbReference>
<gene>
    <name evidence="1" type="ORF">ACM44_14490</name>
</gene>
<dbReference type="EMBL" id="LFNG01000044">
    <property type="protein sequence ID" value="KMQ69493.1"/>
    <property type="molecule type" value="Genomic_DNA"/>
</dbReference>
<accession>A0A0J7ITE1</accession>
<reference evidence="1 2" key="1">
    <citation type="journal article" date="2004" name="Int. J. Syst. Evol. Microbiol.">
        <title>Kaistella koreensis gen. nov., sp. nov., a novel member of the Chryseobacterium-Bergeyella-Riemerella branch.</title>
        <authorList>
            <person name="Kim M.K."/>
            <person name="Im W.T."/>
            <person name="Shin Y.K."/>
            <person name="Lim J.H."/>
            <person name="Kim S.H."/>
            <person name="Lee B.C."/>
            <person name="Park M.Y."/>
            <person name="Lee K.Y."/>
            <person name="Lee S.T."/>
        </authorList>
    </citation>
    <scope>NUCLEOTIDE SEQUENCE [LARGE SCALE GENOMIC DNA]</scope>
    <source>
        <strain evidence="1 2">CCUG 49689</strain>
    </source>
</reference>
<dbReference type="AlphaFoldDB" id="A0A0J7ITE1"/>
<dbReference type="STRING" id="1304281.ACM44_14490"/>
<evidence type="ECO:0000313" key="1">
    <source>
        <dbReference type="EMBL" id="KMQ69493.1"/>
    </source>
</evidence>